<accession>A0A199UA23</accession>
<evidence type="ECO:0000313" key="1">
    <source>
        <dbReference type="EMBL" id="OAY21502.1"/>
    </source>
</evidence>
<protein>
    <submittedName>
        <fullName evidence="1">Uncharacterized protein</fullName>
    </submittedName>
</protein>
<dbReference type="EMBL" id="KV450836">
    <property type="protein sequence ID" value="OAY21502.1"/>
    <property type="molecule type" value="Genomic_DNA"/>
</dbReference>
<sequence>MVEEAESHENLQNSGHCSTVKSYFTLRWRFGVFFPCQTDIFHKETK</sequence>
<gene>
    <name evidence="1" type="ORF">MANES_S081000</name>
</gene>
<name>A0A199UA23_MANES</name>
<proteinExistence type="predicted"/>
<reference evidence="1" key="1">
    <citation type="submission" date="2016-02" db="EMBL/GenBank/DDBJ databases">
        <title>WGS assembly of Manihot esculenta.</title>
        <authorList>
            <person name="Bredeson J.V."/>
            <person name="Prochnik S.E."/>
            <person name="Lyons J.B."/>
            <person name="Schmutz J."/>
            <person name="Grimwood J."/>
            <person name="Vrebalov J."/>
            <person name="Bart R.S."/>
            <person name="Amuge T."/>
            <person name="Ferguson M.E."/>
            <person name="Green R."/>
            <person name="Putnam N."/>
            <person name="Stites J."/>
            <person name="Rounsley S."/>
            <person name="Rokhsar D.S."/>
        </authorList>
    </citation>
    <scope>NUCLEOTIDE SEQUENCE [LARGE SCALE GENOMIC DNA]</scope>
    <source>
        <tissue evidence="1">Leaf</tissue>
    </source>
</reference>
<organism evidence="1">
    <name type="scientific">Manihot esculenta</name>
    <name type="common">Cassava</name>
    <name type="synonym">Jatropha manihot</name>
    <dbReference type="NCBI Taxonomy" id="3983"/>
    <lineage>
        <taxon>Eukaryota</taxon>
        <taxon>Viridiplantae</taxon>
        <taxon>Streptophyta</taxon>
        <taxon>Embryophyta</taxon>
        <taxon>Tracheophyta</taxon>
        <taxon>Spermatophyta</taxon>
        <taxon>Magnoliopsida</taxon>
        <taxon>eudicotyledons</taxon>
        <taxon>Gunneridae</taxon>
        <taxon>Pentapetalae</taxon>
        <taxon>rosids</taxon>
        <taxon>fabids</taxon>
        <taxon>Malpighiales</taxon>
        <taxon>Euphorbiaceae</taxon>
        <taxon>Crotonoideae</taxon>
        <taxon>Manihoteae</taxon>
        <taxon>Manihot</taxon>
    </lineage>
</organism>
<dbReference type="AlphaFoldDB" id="A0A199UA23"/>